<reference evidence="1" key="1">
    <citation type="submission" date="2018-06" db="EMBL/GenBank/DDBJ databases">
        <authorList>
            <person name="Zhirakovskaya E."/>
        </authorList>
    </citation>
    <scope>NUCLEOTIDE SEQUENCE</scope>
</reference>
<dbReference type="AlphaFoldDB" id="A0A3B0UQ06"/>
<dbReference type="InterPro" id="IPR039968">
    <property type="entry name" value="BcerS-like"/>
</dbReference>
<dbReference type="PANTHER" id="PTHR41368:SF1">
    <property type="entry name" value="PROTEIN YGHO"/>
    <property type="match status" value="1"/>
</dbReference>
<organism evidence="1">
    <name type="scientific">hydrothermal vent metagenome</name>
    <dbReference type="NCBI Taxonomy" id="652676"/>
    <lineage>
        <taxon>unclassified sequences</taxon>
        <taxon>metagenomes</taxon>
        <taxon>ecological metagenomes</taxon>
    </lineage>
</organism>
<dbReference type="EMBL" id="UOET01000502">
    <property type="protein sequence ID" value="VAW30333.1"/>
    <property type="molecule type" value="Genomic_DNA"/>
</dbReference>
<accession>A0A3B0UQ06</accession>
<evidence type="ECO:0000313" key="1">
    <source>
        <dbReference type="EMBL" id="VAW30333.1"/>
    </source>
</evidence>
<dbReference type="InterPro" id="IPR016181">
    <property type="entry name" value="Acyl_CoA_acyltransferase"/>
</dbReference>
<proteinExistence type="predicted"/>
<protein>
    <recommendedName>
        <fullName evidence="2">N-acetyltransferase domain-containing protein</fullName>
    </recommendedName>
</protein>
<gene>
    <name evidence="1" type="ORF">MNBD_BACTEROID07-1960</name>
</gene>
<name>A0A3B0UQ06_9ZZZZ</name>
<dbReference type="PANTHER" id="PTHR41368">
    <property type="entry name" value="PROTEIN YGHO"/>
    <property type="match status" value="1"/>
</dbReference>
<dbReference type="SUPFAM" id="SSF55729">
    <property type="entry name" value="Acyl-CoA N-acyltransferases (Nat)"/>
    <property type="match status" value="1"/>
</dbReference>
<sequence length="395" mass="46118">MKPEKFHTVVVDGGERIRDFLDFPATLYKSDKNWIRPLDEEIEKVFNPETNKLFRHGKAVRWVLLNEKQKPVGRLAAFYDRKSALKNKQPTGGIGFFDCIDNQNAANILFDTGKTWLQNRGMEAMDGPVNFGDRDNFWGCLAEGFQYEPVFNMPYNYPYYNNLFENYGFKNYFNQYTYHIDVQGGSHSPVIGEKAVRLHRDPAYHFEILSKKNASRIANDFMVIFNKAWARFPGVSRIRKEQARALFKTLKPIMDRRAVIFGYYHDDPVAFYVMVPDLNQIIRKFNGKMNLLNKLQLMADLKIFKKCNRLIGLIFGVVPEHQGKGVESAIVARFEEEIFSGRVKYTDLEMNWIGDFNPGMIKFVGQIGGEVRKIHITYRYLFDRNRKFERAKKTS</sequence>
<evidence type="ECO:0008006" key="2">
    <source>
        <dbReference type="Google" id="ProtNLM"/>
    </source>
</evidence>